<keyword evidence="9" id="KW-1185">Reference proteome</keyword>
<dbReference type="SMART" id="SM00947">
    <property type="entry name" value="Pro_CA"/>
    <property type="match status" value="1"/>
</dbReference>
<dbReference type="InterPro" id="IPR015892">
    <property type="entry name" value="Carbonic_anhydrase_CS"/>
</dbReference>
<evidence type="ECO:0000313" key="8">
    <source>
        <dbReference type="EMBL" id="NML11963.1"/>
    </source>
</evidence>
<evidence type="ECO:0000256" key="7">
    <source>
        <dbReference type="PIRSR" id="PIRSR601765-1"/>
    </source>
</evidence>
<dbReference type="CDD" id="cd00883">
    <property type="entry name" value="beta_CA_cladeA"/>
    <property type="match status" value="1"/>
</dbReference>
<comment type="similarity">
    <text evidence="1">Belongs to the beta-class carbonic anhydrase family.</text>
</comment>
<gene>
    <name evidence="8" type="ORF">HHL08_17720</name>
</gene>
<comment type="caution">
    <text evidence="8">The sequence shown here is derived from an EMBL/GenBank/DDBJ whole genome shotgun (WGS) entry which is preliminary data.</text>
</comment>
<dbReference type="SUPFAM" id="SSF53056">
    <property type="entry name" value="beta-carbonic anhydrase, cab"/>
    <property type="match status" value="1"/>
</dbReference>
<evidence type="ECO:0000313" key="9">
    <source>
        <dbReference type="Proteomes" id="UP000519023"/>
    </source>
</evidence>
<accession>A0A7X9ZTG3</accession>
<evidence type="ECO:0000256" key="5">
    <source>
        <dbReference type="ARBA" id="ARBA00023239"/>
    </source>
</evidence>
<dbReference type="GO" id="GO:0015976">
    <property type="term" value="P:carbon utilization"/>
    <property type="evidence" value="ECO:0007669"/>
    <property type="project" value="InterPro"/>
</dbReference>
<keyword evidence="5" id="KW-0456">Lyase</keyword>
<dbReference type="GO" id="GO:0004089">
    <property type="term" value="F:carbonate dehydratase activity"/>
    <property type="evidence" value="ECO:0007669"/>
    <property type="project" value="UniProtKB-EC"/>
</dbReference>
<evidence type="ECO:0000256" key="4">
    <source>
        <dbReference type="ARBA" id="ARBA00022833"/>
    </source>
</evidence>
<comment type="catalytic activity">
    <reaction evidence="6">
        <text>hydrogencarbonate + H(+) = CO2 + H2O</text>
        <dbReference type="Rhea" id="RHEA:10748"/>
        <dbReference type="ChEBI" id="CHEBI:15377"/>
        <dbReference type="ChEBI" id="CHEBI:15378"/>
        <dbReference type="ChEBI" id="CHEBI:16526"/>
        <dbReference type="ChEBI" id="CHEBI:17544"/>
        <dbReference type="EC" id="4.2.1.1"/>
    </reaction>
</comment>
<feature type="binding site" evidence="7">
    <location>
        <position position="36"/>
    </location>
    <ligand>
        <name>Zn(2+)</name>
        <dbReference type="ChEBI" id="CHEBI:29105"/>
    </ligand>
</feature>
<dbReference type="EC" id="4.2.1.1" evidence="2"/>
<evidence type="ECO:0000256" key="2">
    <source>
        <dbReference type="ARBA" id="ARBA00012925"/>
    </source>
</evidence>
<dbReference type="InterPro" id="IPR036874">
    <property type="entry name" value="Carbonic_anhydrase_sf"/>
</dbReference>
<dbReference type="GO" id="GO:0008270">
    <property type="term" value="F:zinc ion binding"/>
    <property type="evidence" value="ECO:0007669"/>
    <property type="project" value="InterPro"/>
</dbReference>
<sequence length="210" mass="23381">MLERNRQWAGRKTQSDPRFFARLVGQQSPRYFWVGCSDSRVPATEIVDLDPGEMFVHRNIANLVPASDTNFNAALLFAVNVLRVRHVLVVGHYGCGGIRAARNAVANDAIGSWLAPVRALYWQHRTALHALPDEQAREDRLCELNVIAQVEQVCANAVVEQAWRDGHDLTVHGLIYAIGDGLLQSVCEPVSRIPVGKAHVRDDDDDENIL</sequence>
<proteinExistence type="inferred from homology"/>
<dbReference type="PROSITE" id="PS00704">
    <property type="entry name" value="PROK_CO2_ANHYDRASE_1"/>
    <property type="match status" value="1"/>
</dbReference>
<feature type="binding site" evidence="7">
    <location>
        <position position="95"/>
    </location>
    <ligand>
        <name>Zn(2+)</name>
        <dbReference type="ChEBI" id="CHEBI:29105"/>
    </ligand>
</feature>
<evidence type="ECO:0000256" key="3">
    <source>
        <dbReference type="ARBA" id="ARBA00022723"/>
    </source>
</evidence>
<dbReference type="Gene3D" id="3.40.1050.10">
    <property type="entry name" value="Carbonic anhydrase"/>
    <property type="match status" value="1"/>
</dbReference>
<name>A0A7X9ZTG3_9SPHN</name>
<keyword evidence="3 7" id="KW-0479">Metal-binding</keyword>
<dbReference type="PANTHER" id="PTHR11002:SF76">
    <property type="entry name" value="CARBONIC ANHYDRASE"/>
    <property type="match status" value="1"/>
</dbReference>
<reference evidence="8 9" key="1">
    <citation type="submission" date="2020-04" db="EMBL/GenBank/DDBJ databases">
        <title>Sphingobium sp. AR-3-1 isolated from Arctic soil.</title>
        <authorList>
            <person name="Dahal R.H."/>
            <person name="Chaudhary D.K."/>
        </authorList>
    </citation>
    <scope>NUCLEOTIDE SEQUENCE [LARGE SCALE GENOMIC DNA]</scope>
    <source>
        <strain evidence="8 9">AR-3-1</strain>
    </source>
</reference>
<dbReference type="AlphaFoldDB" id="A0A7X9ZTG3"/>
<evidence type="ECO:0000256" key="1">
    <source>
        <dbReference type="ARBA" id="ARBA00006217"/>
    </source>
</evidence>
<dbReference type="PANTHER" id="PTHR11002">
    <property type="entry name" value="CARBONIC ANHYDRASE"/>
    <property type="match status" value="1"/>
</dbReference>
<comment type="cofactor">
    <cofactor evidence="7">
        <name>Zn(2+)</name>
        <dbReference type="ChEBI" id="CHEBI:29105"/>
    </cofactor>
    <text evidence="7">Binds 1 zinc ion per subunit.</text>
</comment>
<evidence type="ECO:0000256" key="6">
    <source>
        <dbReference type="ARBA" id="ARBA00048348"/>
    </source>
</evidence>
<dbReference type="InterPro" id="IPR001765">
    <property type="entry name" value="Carbonic_anhydrase"/>
</dbReference>
<feature type="binding site" evidence="7">
    <location>
        <position position="38"/>
    </location>
    <ligand>
        <name>Zn(2+)</name>
        <dbReference type="ChEBI" id="CHEBI:29105"/>
    </ligand>
</feature>
<keyword evidence="4 7" id="KW-0862">Zinc</keyword>
<organism evidence="8 9">
    <name type="scientific">Sphingobium psychrophilum</name>
    <dbReference type="NCBI Taxonomy" id="2728834"/>
    <lineage>
        <taxon>Bacteria</taxon>
        <taxon>Pseudomonadati</taxon>
        <taxon>Pseudomonadota</taxon>
        <taxon>Alphaproteobacteria</taxon>
        <taxon>Sphingomonadales</taxon>
        <taxon>Sphingomonadaceae</taxon>
        <taxon>Sphingobium</taxon>
    </lineage>
</organism>
<dbReference type="Proteomes" id="UP000519023">
    <property type="component" value="Unassembled WGS sequence"/>
</dbReference>
<dbReference type="EMBL" id="JABBFV010000015">
    <property type="protein sequence ID" value="NML11963.1"/>
    <property type="molecule type" value="Genomic_DNA"/>
</dbReference>
<protein>
    <recommendedName>
        <fullName evidence="2">carbonic anhydrase</fullName>
        <ecNumber evidence="2">4.2.1.1</ecNumber>
    </recommendedName>
</protein>
<dbReference type="Pfam" id="PF00484">
    <property type="entry name" value="Pro_CA"/>
    <property type="match status" value="1"/>
</dbReference>
<feature type="binding site" evidence="7">
    <location>
        <position position="92"/>
    </location>
    <ligand>
        <name>Zn(2+)</name>
        <dbReference type="ChEBI" id="CHEBI:29105"/>
    </ligand>
</feature>